<dbReference type="SUPFAM" id="SSF48371">
    <property type="entry name" value="ARM repeat"/>
    <property type="match status" value="2"/>
</dbReference>
<evidence type="ECO:0000256" key="2">
    <source>
        <dbReference type="ARBA" id="ARBA00010559"/>
    </source>
</evidence>
<dbReference type="STRING" id="200324.A0A2N5T4W4"/>
<dbReference type="EMBL" id="PGCJ01000795">
    <property type="protein sequence ID" value="PLW20542.1"/>
    <property type="molecule type" value="Genomic_DNA"/>
</dbReference>
<dbReference type="InterPro" id="IPR056473">
    <property type="entry name" value="HEAT_Utp10/HEAT1"/>
</dbReference>
<dbReference type="PROSITE" id="PS50077">
    <property type="entry name" value="HEAT_REPEAT"/>
    <property type="match status" value="1"/>
</dbReference>
<evidence type="ECO:0000313" key="12">
    <source>
        <dbReference type="Proteomes" id="UP000235388"/>
    </source>
</evidence>
<dbReference type="InterPro" id="IPR012954">
    <property type="entry name" value="BP28_C_dom"/>
</dbReference>
<dbReference type="InterPro" id="IPR040191">
    <property type="entry name" value="UTP10"/>
</dbReference>
<evidence type="ECO:0000313" key="11">
    <source>
        <dbReference type="EMBL" id="PLW20542.1"/>
    </source>
</evidence>
<keyword evidence="7 9" id="KW-0687">Ribonucleoprotein</keyword>
<accession>A0A2N5T4W4</accession>
<dbReference type="GO" id="GO:0030686">
    <property type="term" value="C:90S preribosome"/>
    <property type="evidence" value="ECO:0007669"/>
    <property type="project" value="TreeGrafter"/>
</dbReference>
<evidence type="ECO:0000256" key="7">
    <source>
        <dbReference type="ARBA" id="ARBA00023274"/>
    </source>
</evidence>
<evidence type="ECO:0000256" key="5">
    <source>
        <dbReference type="ARBA" id="ARBA00022552"/>
    </source>
</evidence>
<comment type="subunit">
    <text evidence="9">Component of the ribosomal small subunit (SSU) processome.</text>
</comment>
<dbReference type="InterPro" id="IPR022125">
    <property type="entry name" value="U3snoRNP10_N"/>
</dbReference>
<dbReference type="InterPro" id="IPR016024">
    <property type="entry name" value="ARM-type_fold"/>
</dbReference>
<dbReference type="GO" id="GO:0045943">
    <property type="term" value="P:positive regulation of transcription by RNA polymerase I"/>
    <property type="evidence" value="ECO:0007669"/>
    <property type="project" value="TreeGrafter"/>
</dbReference>
<comment type="caution">
    <text evidence="11">The sequence shown here is derived from an EMBL/GenBank/DDBJ whole genome shotgun (WGS) entry which is preliminary data.</text>
</comment>
<keyword evidence="5 9" id="KW-0698">rRNA processing</keyword>
<feature type="repeat" description="HEAT" evidence="8">
    <location>
        <begin position="888"/>
        <end position="926"/>
    </location>
</feature>
<organism evidence="11 12">
    <name type="scientific">Puccinia coronata f. sp. avenae</name>
    <dbReference type="NCBI Taxonomy" id="200324"/>
    <lineage>
        <taxon>Eukaryota</taxon>
        <taxon>Fungi</taxon>
        <taxon>Dikarya</taxon>
        <taxon>Basidiomycota</taxon>
        <taxon>Pucciniomycotina</taxon>
        <taxon>Pucciniomycetes</taxon>
        <taxon>Pucciniales</taxon>
        <taxon>Pucciniaceae</taxon>
        <taxon>Puccinia</taxon>
    </lineage>
</organism>
<dbReference type="GO" id="GO:0030515">
    <property type="term" value="F:snoRNA binding"/>
    <property type="evidence" value="ECO:0007669"/>
    <property type="project" value="TreeGrafter"/>
</dbReference>
<dbReference type="Pfam" id="PF23243">
    <property type="entry name" value="HEAT_HEATR1"/>
    <property type="match status" value="1"/>
</dbReference>
<dbReference type="InterPro" id="IPR021133">
    <property type="entry name" value="HEAT_type_2"/>
</dbReference>
<evidence type="ECO:0000256" key="4">
    <source>
        <dbReference type="ARBA" id="ARBA00022517"/>
    </source>
</evidence>
<dbReference type="Pfam" id="PF08146">
    <property type="entry name" value="BP28CT"/>
    <property type="match status" value="1"/>
</dbReference>
<evidence type="ECO:0000256" key="1">
    <source>
        <dbReference type="ARBA" id="ARBA00004604"/>
    </source>
</evidence>
<name>A0A2N5T4W4_9BASI</name>
<dbReference type="SMART" id="SM01036">
    <property type="entry name" value="BP28CT"/>
    <property type="match status" value="1"/>
</dbReference>
<comment type="similarity">
    <text evidence="2 9">Belongs to the HEATR1/UTP10 family.</text>
</comment>
<keyword evidence="12" id="KW-1185">Reference proteome</keyword>
<protein>
    <recommendedName>
        <fullName evidence="3 9">U3 small nucleolar RNA-associated protein 10</fullName>
    </recommendedName>
</protein>
<evidence type="ECO:0000259" key="10">
    <source>
        <dbReference type="SMART" id="SM01036"/>
    </source>
</evidence>
<dbReference type="Pfam" id="PF12397">
    <property type="entry name" value="U3snoRNP10"/>
    <property type="match status" value="1"/>
</dbReference>
<comment type="function">
    <text evidence="9">Involved in nucleolar processing of pre-18S ribosomal RNA.</text>
</comment>
<comment type="subcellular location">
    <subcellularLocation>
        <location evidence="1 9">Nucleus</location>
        <location evidence="1 9">Nucleolus</location>
    </subcellularLocation>
</comment>
<dbReference type="GO" id="GO:0034455">
    <property type="term" value="C:t-UTP complex"/>
    <property type="evidence" value="ECO:0007669"/>
    <property type="project" value="TreeGrafter"/>
</dbReference>
<dbReference type="GO" id="GO:0000462">
    <property type="term" value="P:maturation of SSU-rRNA from tricistronic rRNA transcript (SSU-rRNA, 5.8S rRNA, LSU-rRNA)"/>
    <property type="evidence" value="ECO:0007669"/>
    <property type="project" value="TreeGrafter"/>
</dbReference>
<dbReference type="GO" id="GO:0032040">
    <property type="term" value="C:small-subunit processome"/>
    <property type="evidence" value="ECO:0007669"/>
    <property type="project" value="TreeGrafter"/>
</dbReference>
<reference evidence="11 12" key="1">
    <citation type="submission" date="2017-11" db="EMBL/GenBank/DDBJ databases">
        <title>De novo assembly and phasing of dikaryotic genomes from two isolates of Puccinia coronata f. sp. avenae, the causal agent of oat crown rust.</title>
        <authorList>
            <person name="Miller M.E."/>
            <person name="Zhang Y."/>
            <person name="Omidvar V."/>
            <person name="Sperschneider J."/>
            <person name="Schwessinger B."/>
            <person name="Raley C."/>
            <person name="Palmer J.M."/>
            <person name="Garnica D."/>
            <person name="Upadhyaya N."/>
            <person name="Rathjen J."/>
            <person name="Taylor J.M."/>
            <person name="Park R.F."/>
            <person name="Dodds P.N."/>
            <person name="Hirsch C.D."/>
            <person name="Kianian S.F."/>
            <person name="Figueroa M."/>
        </authorList>
    </citation>
    <scope>NUCLEOTIDE SEQUENCE [LARGE SCALE GENOMIC DNA]</scope>
    <source>
        <strain evidence="11">12NC29</strain>
    </source>
</reference>
<dbReference type="PANTHER" id="PTHR13457">
    <property type="entry name" value="BAP28"/>
    <property type="match status" value="1"/>
</dbReference>
<feature type="domain" description="BP28 C-terminal" evidence="10">
    <location>
        <begin position="1832"/>
        <end position="1978"/>
    </location>
</feature>
<dbReference type="PANTHER" id="PTHR13457:SF1">
    <property type="entry name" value="HEAT REPEAT-CONTAINING PROTEIN 1"/>
    <property type="match status" value="1"/>
</dbReference>
<evidence type="ECO:0000256" key="8">
    <source>
        <dbReference type="PROSITE-ProRule" id="PRU00103"/>
    </source>
</evidence>
<proteinExistence type="inferred from homology"/>
<keyword evidence="4 9" id="KW-0690">Ribosome biogenesis</keyword>
<keyword evidence="6 9" id="KW-0539">Nucleus</keyword>
<evidence type="ECO:0000256" key="6">
    <source>
        <dbReference type="ARBA" id="ARBA00023242"/>
    </source>
</evidence>
<sequence length="2119" mass="233973">MASLKTQLATLVQSNPETGRLKNLSRRDSYIYSPSQAAKLTLDQVHQIGVDGFQQISLYDRLFQKFNQSLFGEASKRIDRTLLEPNEAQVLNETIEEFLICLSPYLLSKPSAHVLEWLVRRFRINEFNVSALVAIFLPYHDTPQFLAMLNIIRLDSEPRLQFLRSVQKSRTGLPQKLLVDAMLTSPELFRYVTGILFSVTQRGPAHQALLGFHLHTFLGLFKGLSPQLASQQAFPQPILVTLLPVLVDGVQSTQIDVRLTHLIIISALARLSPLPRAVVQNLAKYIIDGHPSTDATDPTLVVDSAGREHNKAMMQTLIVLFQNHTVEGEIRLSSKSCHALSRIFKIDELLSSMCVTYEVSAFWKSFIQGLIKSFSKNEIATEEFLVKLAQMFDLPTGLIETLITEMLSAIIPMEAPHLSILRPLGILFQRHPHLVEQIAQNFISTSEEHVKESISRLLRLLSGDLPRTSDQSDPSVVGLSSSSAIVRQNSLKAIMEQMNATADSSTTHLMSSTIKATLNDPDPATSELLLSLPQVLLKTVKIDDIINAAASILCSHQSPRSTLKNWLSFLIGPFLQEHPHLASRISEEIILAKLFWTKSSAKSTSVFWAHEHCKKVWEGTILEGVWPAAMPENDLESRVTANESLLDGIGQNILKRGDPAVLGLLQKLKKDNGVESPATRLVPLLLLWRIAPRVSRGVVGALMSTLIDYMTTQTQLSSFNRWVNMDMGEVAADRSLLEMFYSKTSSEKLFSRLTGSILSKAATETLKLEHPEYCWFESGIFKVMEPIPLASTISQPLDIANFYFKLYCFGHSGSHTTEDTLAKRISIALRRDILKQEYLTFLARVWTSSLFNEKFRIVALLDAEAEIKAFTARCENSTEVKPMDYQILLPSLMIALIDPSKTVRSAALALTAALNAYLNSIDLSKQTLGLSPDQSIYAYDRFYGSKASVDLQYLSIPDSTLLISLLHQSKTEVLLDGLSHMSSVLKKLQDPPTEGSSRKKAEGLKHRIICFLMKVVDCWNDFEGRINLLKCIRHANDPSRIKSVAPLINQMSSGEVNPSMDNHLSKDALAEYATLLFQTYDYPGKAFTSGKDSTAFDALVGAFCCSPNTDAQVAIREAAKNKLESGLFVALSASQKQTILRKVLGLASSPRDDVSFYVAALRSLPLDTESLVIVLSTISRELSVNKARSNKRSKTGKGSVDQAAGEAPDLSELVTLLESVSVEKLNHTFLLFTAFLDTLATLLAVHSSHEVDIHFAAQLLISYLAMTAPALDATEFKSDGLPLSSIVDYMRISLDPHVSHQIILLLADLARLSPELTCQSMMPIFTFVGAHVIQRDDAFSSRVVDKAIQALIPPMVKAASATGSSRIELVLSLRELLLMFVGAQNHVPKHRRTRLFVRLIEVLGDYQFLGALLVLMIDANIKEGNAVSSFELPLAIWSSFPGPLCVAAIAHITAEVETLLGLSPEGELGILPAKNQENEVDDDGDQVIDDGAQNPNEPRVQALMRFISEALGSNSFKSKLDSARSANDADSDQVLAFLMMQILELSQPKSEPAGFEYLSQARAIAFRAAKLVSLEFFATAVLPKLQDSESKLVFCTMDILRARLSSVKASQRPEIETCVLEAIKICMNRIQRSFAISAGDEQIPLLPAVETLGEIATNATASEQSLLSKAYRLLLSLPASSSDSRVTTASLSALIKLCRLLGFRLIATLGQTISMCAELVEKSHNLDNAATIVELRALSFRLVETTVKSLPTFLTPHMPIILRLITTPMMSNQIAEGALDENQSSLVRCLTKAIPLPSLRPVICAHLETSSSVAMALMEILLRAIKYAKVPEVMEESKAIFDFLLQVFDLRRTNGETIPADDIIKIETIASSAFLSLVLKINDETLKPLLFRLIDWATIELSTDGNQPGVARGIVLYTVFGTLLEHLQTLAVPYFTHLVDHTVIILNGFVEGKQSDFELWMSVTSTLEQTIIHDTEGFWSASALTKITMPVISQIKLGSTFAIHQEYSDRVKSIIGKLAHKVSNHDTLLKILNSGILQEIKARDDEEQDAIKVKLISLEVLEEIWKEIGSVLVPFVPETIGGCLIEALEESNGGIDQAAKKVVRRIEMEIGESIDGYLA</sequence>
<dbReference type="Proteomes" id="UP000235388">
    <property type="component" value="Unassembled WGS sequence"/>
</dbReference>
<gene>
    <name evidence="11" type="ORF">PCANC_13579</name>
</gene>
<evidence type="ECO:0000256" key="3">
    <source>
        <dbReference type="ARBA" id="ARBA00015399"/>
    </source>
</evidence>
<evidence type="ECO:0000256" key="9">
    <source>
        <dbReference type="RuleBase" id="RU367065"/>
    </source>
</evidence>
<dbReference type="OrthoDB" id="31183at2759"/>